<feature type="non-terminal residue" evidence="4">
    <location>
        <position position="1"/>
    </location>
</feature>
<keyword evidence="2" id="KW-0472">Membrane</keyword>
<feature type="transmembrane region" description="Helical" evidence="2">
    <location>
        <begin position="77"/>
        <end position="100"/>
    </location>
</feature>
<sequence>MPMITMKPCPMRSLHDNRGQEAHSCFTRVLIKMGTADSESQDEQQAKEDAECNDCEKSKFLDVKEPEKEPEIPRWRYVIVVLATSAAAIGLSCSFAFNFASVCKVNGTLDTYEIYQRDPSNSPVMYFSPTEMSMLYSAYPLGNFCMLVVMVLTGGFSRVRWSIFVAIMVSSLTTLLVPPLYDWNIHTTVILKIMQGASVAPTVPLVGHVTAYWTPRAEIGVFVSLLTSYSQIGLFYLMATSGIMCEYFAWRGIFYFNGLSSLAIGILWVFMFRDHPSEMKQSKSVEEKCNKPAVRRSHEPVPYKAFFTSLPIWSCLVGAFGNFGGISPFMTFAPSILKKALNLTDIATSQYNTCSFIIQLSLKLFS</sequence>
<name>A0A016WA34_9BILA</name>
<dbReference type="Gene3D" id="1.20.1250.20">
    <property type="entry name" value="MFS general substrate transporter like domains"/>
    <property type="match status" value="1"/>
</dbReference>
<keyword evidence="5" id="KW-1185">Reference proteome</keyword>
<feature type="transmembrane region" description="Helical" evidence="2">
    <location>
        <begin position="252"/>
        <end position="271"/>
    </location>
</feature>
<dbReference type="InterPro" id="IPR036259">
    <property type="entry name" value="MFS_trans_sf"/>
</dbReference>
<dbReference type="Pfam" id="PF07690">
    <property type="entry name" value="MFS_1"/>
    <property type="match status" value="1"/>
</dbReference>
<reference evidence="5" key="1">
    <citation type="journal article" date="2015" name="Nat. Genet.">
        <title>The genome and transcriptome of the zoonotic hookworm Ancylostoma ceylanicum identify infection-specific gene families.</title>
        <authorList>
            <person name="Schwarz E.M."/>
            <person name="Hu Y."/>
            <person name="Antoshechkin I."/>
            <person name="Miller M.M."/>
            <person name="Sternberg P.W."/>
            <person name="Aroian R.V."/>
        </authorList>
    </citation>
    <scope>NUCLEOTIDE SEQUENCE</scope>
    <source>
        <strain evidence="5">HY135</strain>
    </source>
</reference>
<dbReference type="OrthoDB" id="2985014at2759"/>
<dbReference type="GO" id="GO:0016020">
    <property type="term" value="C:membrane"/>
    <property type="evidence" value="ECO:0007669"/>
    <property type="project" value="UniProtKB-SubCell"/>
</dbReference>
<accession>A0A016WA34</accession>
<feature type="domain" description="Major facilitator superfamily (MFS) profile" evidence="3">
    <location>
        <begin position="78"/>
        <end position="366"/>
    </location>
</feature>
<keyword evidence="2" id="KW-1133">Transmembrane helix</keyword>
<comment type="subcellular location">
    <subcellularLocation>
        <location evidence="1">Membrane</location>
        <topology evidence="1">Multi-pass membrane protein</topology>
    </subcellularLocation>
</comment>
<evidence type="ECO:0000313" key="4">
    <source>
        <dbReference type="EMBL" id="EYC36480.1"/>
    </source>
</evidence>
<dbReference type="SUPFAM" id="SSF103473">
    <property type="entry name" value="MFS general substrate transporter"/>
    <property type="match status" value="1"/>
</dbReference>
<feature type="transmembrane region" description="Helical" evidence="2">
    <location>
        <begin position="134"/>
        <end position="154"/>
    </location>
</feature>
<evidence type="ECO:0000256" key="1">
    <source>
        <dbReference type="ARBA" id="ARBA00004141"/>
    </source>
</evidence>
<feature type="transmembrane region" description="Helical" evidence="2">
    <location>
        <begin position="219"/>
        <end position="240"/>
    </location>
</feature>
<feature type="transmembrane region" description="Helical" evidence="2">
    <location>
        <begin position="310"/>
        <end position="333"/>
    </location>
</feature>
<organism evidence="4 5">
    <name type="scientific">Ancylostoma ceylanicum</name>
    <dbReference type="NCBI Taxonomy" id="53326"/>
    <lineage>
        <taxon>Eukaryota</taxon>
        <taxon>Metazoa</taxon>
        <taxon>Ecdysozoa</taxon>
        <taxon>Nematoda</taxon>
        <taxon>Chromadorea</taxon>
        <taxon>Rhabditida</taxon>
        <taxon>Rhabditina</taxon>
        <taxon>Rhabditomorpha</taxon>
        <taxon>Strongyloidea</taxon>
        <taxon>Ancylostomatidae</taxon>
        <taxon>Ancylostomatinae</taxon>
        <taxon>Ancylostoma</taxon>
    </lineage>
</organism>
<dbReference type="GO" id="GO:0022857">
    <property type="term" value="F:transmembrane transporter activity"/>
    <property type="evidence" value="ECO:0007669"/>
    <property type="project" value="InterPro"/>
</dbReference>
<dbReference type="InterPro" id="IPR011701">
    <property type="entry name" value="MFS"/>
</dbReference>
<dbReference type="AlphaFoldDB" id="A0A016WA34"/>
<dbReference type="Proteomes" id="UP000024635">
    <property type="component" value="Unassembled WGS sequence"/>
</dbReference>
<dbReference type="PANTHER" id="PTHR45757">
    <property type="entry name" value="PROTEIN CBG23364-RELATED"/>
    <property type="match status" value="1"/>
</dbReference>
<protein>
    <recommendedName>
        <fullName evidence="3">Major facilitator superfamily (MFS) profile domain-containing protein</fullName>
    </recommendedName>
</protein>
<proteinExistence type="predicted"/>
<dbReference type="EMBL" id="JARK01000492">
    <property type="protein sequence ID" value="EYC36480.1"/>
    <property type="molecule type" value="Genomic_DNA"/>
</dbReference>
<dbReference type="InterPro" id="IPR020846">
    <property type="entry name" value="MFS_dom"/>
</dbReference>
<evidence type="ECO:0000256" key="2">
    <source>
        <dbReference type="SAM" id="Phobius"/>
    </source>
</evidence>
<comment type="caution">
    <text evidence="4">The sequence shown here is derived from an EMBL/GenBank/DDBJ whole genome shotgun (WGS) entry which is preliminary data.</text>
</comment>
<evidence type="ECO:0000259" key="3">
    <source>
        <dbReference type="PROSITE" id="PS50850"/>
    </source>
</evidence>
<dbReference type="STRING" id="53326.A0A016WA34"/>
<evidence type="ECO:0000313" key="5">
    <source>
        <dbReference type="Proteomes" id="UP000024635"/>
    </source>
</evidence>
<feature type="transmembrane region" description="Helical" evidence="2">
    <location>
        <begin position="161"/>
        <end position="181"/>
    </location>
</feature>
<gene>
    <name evidence="4" type="primary">Acey_s0892.g2896</name>
    <name evidence="4" type="ORF">Y032_0892g2896</name>
</gene>
<dbReference type="PROSITE" id="PS50850">
    <property type="entry name" value="MFS"/>
    <property type="match status" value="1"/>
</dbReference>
<keyword evidence="2" id="KW-0812">Transmembrane</keyword>